<dbReference type="EMBL" id="JACHXU010000019">
    <property type="protein sequence ID" value="MBB3208887.1"/>
    <property type="molecule type" value="Genomic_DNA"/>
</dbReference>
<organism evidence="1 2">
    <name type="scientific">Aporhodopirellula rubra</name>
    <dbReference type="NCBI Taxonomy" id="980271"/>
    <lineage>
        <taxon>Bacteria</taxon>
        <taxon>Pseudomonadati</taxon>
        <taxon>Planctomycetota</taxon>
        <taxon>Planctomycetia</taxon>
        <taxon>Pirellulales</taxon>
        <taxon>Pirellulaceae</taxon>
        <taxon>Aporhodopirellula</taxon>
    </lineage>
</organism>
<gene>
    <name evidence="1" type="ORF">FHS27_004721</name>
</gene>
<keyword evidence="2" id="KW-1185">Reference proteome</keyword>
<proteinExistence type="predicted"/>
<comment type="caution">
    <text evidence="1">The sequence shown here is derived from an EMBL/GenBank/DDBJ whole genome shotgun (WGS) entry which is preliminary data.</text>
</comment>
<reference evidence="1 2" key="1">
    <citation type="submission" date="2020-08" db="EMBL/GenBank/DDBJ databases">
        <title>Genomic Encyclopedia of Type Strains, Phase III (KMG-III): the genomes of soil and plant-associated and newly described type strains.</title>
        <authorList>
            <person name="Whitman W."/>
        </authorList>
    </citation>
    <scope>NUCLEOTIDE SEQUENCE [LARGE SCALE GENOMIC DNA]</scope>
    <source>
        <strain evidence="1 2">CECT 8075</strain>
    </source>
</reference>
<sequence length="86" mass="9838">MNDHAHPDCFGEMFPNGLRLQANRPNRGKVFTVNLTKEAGFYPGFSRRSVETDVEQWDECQRCPVFDHCYKLCMAKVALESVVQNG</sequence>
<accession>A0A7W5E302</accession>
<name>A0A7W5E302_9BACT</name>
<dbReference type="RefSeq" id="WP_184307116.1">
    <property type="nucleotide sequence ID" value="NZ_JACHXU010000019.1"/>
</dbReference>
<protein>
    <submittedName>
        <fullName evidence="1">Radical SAM protein with 4Fe4S-binding SPASM domain</fullName>
    </submittedName>
</protein>
<evidence type="ECO:0000313" key="1">
    <source>
        <dbReference type="EMBL" id="MBB3208887.1"/>
    </source>
</evidence>
<evidence type="ECO:0000313" key="2">
    <source>
        <dbReference type="Proteomes" id="UP000536179"/>
    </source>
</evidence>
<dbReference type="AlphaFoldDB" id="A0A7W5E302"/>
<dbReference type="Proteomes" id="UP000536179">
    <property type="component" value="Unassembled WGS sequence"/>
</dbReference>